<keyword evidence="2" id="KW-0564">Palmitate</keyword>
<keyword evidence="3" id="KW-0449">Lipoprotein</keyword>
<evidence type="ECO:0000313" key="6">
    <source>
        <dbReference type="EMBL" id="RBP00322.1"/>
    </source>
</evidence>
<sequence length="284" mass="31453">MRKVIGVFVLFVSLMIISGCGTTDKNSTTTNIDDSKWKDVEESGKLVVGTSGTLYPASYYPEGSDRITGYNVEVIREVAKRLGLESKFEIMSFDSKMAALQSGRVDVVMAGPRDESKEKFNFSEPFKYSYSTMIVRSEDHSGIESLEDLKGKVAGGAATTVYSDIARKYGAEVKTYGNATNDVYLRDVANGRTDVIINDYYLQSLALKAFPELDIELHPDLKFHPQTVSVVTPKEDQILADKIDETVKEMKNDGTLTKLSGEFFGGQDVSQEIKDDIKEIEGIE</sequence>
<evidence type="ECO:0000256" key="2">
    <source>
        <dbReference type="ARBA" id="ARBA00023139"/>
    </source>
</evidence>
<reference evidence="6 7" key="1">
    <citation type="submission" date="2018-06" db="EMBL/GenBank/DDBJ databases">
        <title>Genomic Encyclopedia of Type Strains, Phase IV (KMG-IV): sequencing the most valuable type-strain genomes for metagenomic binning, comparative biology and taxonomic classification.</title>
        <authorList>
            <person name="Goeker M."/>
        </authorList>
    </citation>
    <scope>NUCLEOTIDE SEQUENCE [LARGE SCALE GENOMIC DNA]</scope>
    <source>
        <strain evidence="6 7">DSM 15140</strain>
    </source>
</reference>
<dbReference type="SUPFAM" id="SSF53850">
    <property type="entry name" value="Periplasmic binding protein-like II"/>
    <property type="match status" value="1"/>
</dbReference>
<proteinExistence type="predicted"/>
<dbReference type="Proteomes" id="UP000252254">
    <property type="component" value="Unassembled WGS sequence"/>
</dbReference>
<evidence type="ECO:0000256" key="3">
    <source>
        <dbReference type="ARBA" id="ARBA00023288"/>
    </source>
</evidence>
<gene>
    <name evidence="6" type="ORF">DES48_10283</name>
</gene>
<organism evidence="6 7">
    <name type="scientific">Paraliobacillus ryukyuensis</name>
    <dbReference type="NCBI Taxonomy" id="200904"/>
    <lineage>
        <taxon>Bacteria</taxon>
        <taxon>Bacillati</taxon>
        <taxon>Bacillota</taxon>
        <taxon>Bacilli</taxon>
        <taxon>Bacillales</taxon>
        <taxon>Bacillaceae</taxon>
        <taxon>Paraliobacillus</taxon>
    </lineage>
</organism>
<dbReference type="STRING" id="200904.GCA_900168775_00355"/>
<feature type="domain" description="Solute-binding protein family 3/N-terminal" evidence="5">
    <location>
        <begin position="45"/>
        <end position="267"/>
    </location>
</feature>
<dbReference type="AlphaFoldDB" id="A0A366ED67"/>
<dbReference type="PANTHER" id="PTHR35936:SF34">
    <property type="entry name" value="ABC TRANSPORTER EXTRACELLULAR-BINDING PROTEIN YCKB-RELATED"/>
    <property type="match status" value="1"/>
</dbReference>
<dbReference type="SMART" id="SM00062">
    <property type="entry name" value="PBPb"/>
    <property type="match status" value="1"/>
</dbReference>
<accession>A0A366ED67</accession>
<name>A0A366ED67_9BACI</name>
<feature type="signal peptide" evidence="4">
    <location>
        <begin position="1"/>
        <end position="21"/>
    </location>
</feature>
<feature type="chain" id="PRO_5039014528" evidence="4">
    <location>
        <begin position="22"/>
        <end position="284"/>
    </location>
</feature>
<evidence type="ECO:0000259" key="5">
    <source>
        <dbReference type="SMART" id="SM00062"/>
    </source>
</evidence>
<dbReference type="Gene3D" id="3.40.190.10">
    <property type="entry name" value="Periplasmic binding protein-like II"/>
    <property type="match status" value="2"/>
</dbReference>
<protein>
    <submittedName>
        <fullName evidence="6">Amino acid ABC transporter substrate-binding protein (PAAT family)</fullName>
    </submittedName>
</protein>
<dbReference type="PROSITE" id="PS51257">
    <property type="entry name" value="PROKAR_LIPOPROTEIN"/>
    <property type="match status" value="1"/>
</dbReference>
<dbReference type="Pfam" id="PF00497">
    <property type="entry name" value="SBP_bac_3"/>
    <property type="match status" value="1"/>
</dbReference>
<keyword evidence="7" id="KW-1185">Reference proteome</keyword>
<comment type="caution">
    <text evidence="6">The sequence shown here is derived from an EMBL/GenBank/DDBJ whole genome shotgun (WGS) entry which is preliminary data.</text>
</comment>
<evidence type="ECO:0000256" key="4">
    <source>
        <dbReference type="SAM" id="SignalP"/>
    </source>
</evidence>
<evidence type="ECO:0000313" key="7">
    <source>
        <dbReference type="Proteomes" id="UP000252254"/>
    </source>
</evidence>
<dbReference type="InterPro" id="IPR001638">
    <property type="entry name" value="Solute-binding_3/MltF_N"/>
</dbReference>
<dbReference type="EMBL" id="QNRI01000002">
    <property type="protein sequence ID" value="RBP00322.1"/>
    <property type="molecule type" value="Genomic_DNA"/>
</dbReference>
<keyword evidence="1 4" id="KW-0732">Signal</keyword>
<evidence type="ECO:0000256" key="1">
    <source>
        <dbReference type="ARBA" id="ARBA00022729"/>
    </source>
</evidence>
<dbReference type="PANTHER" id="PTHR35936">
    <property type="entry name" value="MEMBRANE-BOUND LYTIC MUREIN TRANSGLYCOSYLASE F"/>
    <property type="match status" value="1"/>
</dbReference>